<organism evidence="8 9">
    <name type="scientific">Ornithinimicrobium ciconiae</name>
    <dbReference type="NCBI Taxonomy" id="2594265"/>
    <lineage>
        <taxon>Bacteria</taxon>
        <taxon>Bacillati</taxon>
        <taxon>Actinomycetota</taxon>
        <taxon>Actinomycetes</taxon>
        <taxon>Micrococcales</taxon>
        <taxon>Ornithinimicrobiaceae</taxon>
        <taxon>Ornithinimicrobium</taxon>
    </lineage>
</organism>
<dbReference type="GO" id="GO:0006352">
    <property type="term" value="P:DNA-templated transcription initiation"/>
    <property type="evidence" value="ECO:0007669"/>
    <property type="project" value="InterPro"/>
</dbReference>
<evidence type="ECO:0000259" key="6">
    <source>
        <dbReference type="Pfam" id="PF04542"/>
    </source>
</evidence>
<evidence type="ECO:0000313" key="9">
    <source>
        <dbReference type="Proteomes" id="UP000315395"/>
    </source>
</evidence>
<sequence length="178" mass="20113">MDPLEEEFVAFVRARQRALVRAAYLVCGDHQIAQDLVQEALTKLAHRWERVRTGSPEGFVRRIVYRDAVSRWRKVGRERPHDIRDDTLTGTGGEDHWTDPVESWISGADMRDALVQLPPRQRAVLVLRYYEDQSEVQIADALGISPGTVKSQAHRALVTLRGLLPELAPVAPAEGDER</sequence>
<dbReference type="InterPro" id="IPR014284">
    <property type="entry name" value="RNA_pol_sigma-70_dom"/>
</dbReference>
<dbReference type="GO" id="GO:0016987">
    <property type="term" value="F:sigma factor activity"/>
    <property type="evidence" value="ECO:0007669"/>
    <property type="project" value="UniProtKB-KW"/>
</dbReference>
<dbReference type="InterPro" id="IPR036388">
    <property type="entry name" value="WH-like_DNA-bd_sf"/>
</dbReference>
<dbReference type="SUPFAM" id="SSF88946">
    <property type="entry name" value="Sigma2 domain of RNA polymerase sigma factors"/>
    <property type="match status" value="1"/>
</dbReference>
<dbReference type="PANTHER" id="PTHR43133">
    <property type="entry name" value="RNA POLYMERASE ECF-TYPE SIGMA FACTO"/>
    <property type="match status" value="1"/>
</dbReference>
<dbReference type="AlphaFoldDB" id="A0A516G7F2"/>
<name>A0A516G7F2_9MICO</name>
<evidence type="ECO:0000259" key="7">
    <source>
        <dbReference type="Pfam" id="PF08281"/>
    </source>
</evidence>
<dbReference type="InterPro" id="IPR013325">
    <property type="entry name" value="RNA_pol_sigma_r2"/>
</dbReference>
<dbReference type="SUPFAM" id="SSF88659">
    <property type="entry name" value="Sigma3 and sigma4 domains of RNA polymerase sigma factors"/>
    <property type="match status" value="1"/>
</dbReference>
<dbReference type="CDD" id="cd06171">
    <property type="entry name" value="Sigma70_r4"/>
    <property type="match status" value="1"/>
</dbReference>
<accession>A0A516G7F2</accession>
<dbReference type="GO" id="GO:0003677">
    <property type="term" value="F:DNA binding"/>
    <property type="evidence" value="ECO:0007669"/>
    <property type="project" value="UniProtKB-KW"/>
</dbReference>
<reference evidence="8 9" key="1">
    <citation type="submission" date="2019-07" db="EMBL/GenBank/DDBJ databases">
        <title>complete genome sequencing of Ornithinimicrobium sp. H23M54.</title>
        <authorList>
            <person name="Bae J.-W."/>
            <person name="Lee S.-Y."/>
        </authorList>
    </citation>
    <scope>NUCLEOTIDE SEQUENCE [LARGE SCALE GENOMIC DNA]</scope>
    <source>
        <strain evidence="8 9">H23M54</strain>
    </source>
</reference>
<dbReference type="PANTHER" id="PTHR43133:SF50">
    <property type="entry name" value="ECF RNA POLYMERASE SIGMA FACTOR SIGM"/>
    <property type="match status" value="1"/>
</dbReference>
<dbReference type="InterPro" id="IPR014325">
    <property type="entry name" value="RNA_pol_sigma-E_actinobac"/>
</dbReference>
<dbReference type="OrthoDB" id="4864396at2"/>
<keyword evidence="9" id="KW-1185">Reference proteome</keyword>
<dbReference type="Gene3D" id="1.10.1740.10">
    <property type="match status" value="1"/>
</dbReference>
<evidence type="ECO:0000256" key="5">
    <source>
        <dbReference type="ARBA" id="ARBA00023163"/>
    </source>
</evidence>
<dbReference type="Pfam" id="PF08281">
    <property type="entry name" value="Sigma70_r4_2"/>
    <property type="match status" value="1"/>
</dbReference>
<dbReference type="Pfam" id="PF04542">
    <property type="entry name" value="Sigma70_r2"/>
    <property type="match status" value="1"/>
</dbReference>
<comment type="similarity">
    <text evidence="1">Belongs to the sigma-70 factor family. ECF subfamily.</text>
</comment>
<dbReference type="Gene3D" id="1.10.10.10">
    <property type="entry name" value="Winged helix-like DNA-binding domain superfamily/Winged helix DNA-binding domain"/>
    <property type="match status" value="1"/>
</dbReference>
<dbReference type="InterPro" id="IPR013249">
    <property type="entry name" value="RNA_pol_sigma70_r4_t2"/>
</dbReference>
<dbReference type="EMBL" id="CP041616">
    <property type="protein sequence ID" value="QDO87412.1"/>
    <property type="molecule type" value="Genomic_DNA"/>
</dbReference>
<evidence type="ECO:0000313" key="8">
    <source>
        <dbReference type="EMBL" id="QDO87412.1"/>
    </source>
</evidence>
<evidence type="ECO:0000256" key="3">
    <source>
        <dbReference type="ARBA" id="ARBA00023082"/>
    </source>
</evidence>
<keyword evidence="4" id="KW-0238">DNA-binding</keyword>
<keyword evidence="5" id="KW-0804">Transcription</keyword>
<evidence type="ECO:0000256" key="1">
    <source>
        <dbReference type="ARBA" id="ARBA00010641"/>
    </source>
</evidence>
<keyword evidence="3" id="KW-0731">Sigma factor</keyword>
<gene>
    <name evidence="8" type="ORF">FNH13_02905</name>
</gene>
<dbReference type="KEGG" id="orz:FNH13_02905"/>
<proteinExistence type="inferred from homology"/>
<dbReference type="NCBIfam" id="TIGR02983">
    <property type="entry name" value="SigE-fam_strep"/>
    <property type="match status" value="1"/>
</dbReference>
<dbReference type="RefSeq" id="WP_143782070.1">
    <property type="nucleotide sequence ID" value="NZ_CP041616.1"/>
</dbReference>
<dbReference type="Proteomes" id="UP000315395">
    <property type="component" value="Chromosome"/>
</dbReference>
<evidence type="ECO:0000256" key="2">
    <source>
        <dbReference type="ARBA" id="ARBA00023015"/>
    </source>
</evidence>
<feature type="domain" description="RNA polymerase sigma factor 70 region 4 type 2" evidence="7">
    <location>
        <begin position="110"/>
        <end position="160"/>
    </location>
</feature>
<keyword evidence="2" id="KW-0805">Transcription regulation</keyword>
<feature type="domain" description="RNA polymerase sigma-70 region 2" evidence="6">
    <location>
        <begin position="12"/>
        <end position="77"/>
    </location>
</feature>
<evidence type="ECO:0000256" key="4">
    <source>
        <dbReference type="ARBA" id="ARBA00023125"/>
    </source>
</evidence>
<dbReference type="NCBIfam" id="TIGR02937">
    <property type="entry name" value="sigma70-ECF"/>
    <property type="match status" value="1"/>
</dbReference>
<dbReference type="InterPro" id="IPR007627">
    <property type="entry name" value="RNA_pol_sigma70_r2"/>
</dbReference>
<protein>
    <submittedName>
        <fullName evidence="8">SigE family RNA polymerase sigma factor</fullName>
    </submittedName>
</protein>
<dbReference type="InterPro" id="IPR013324">
    <property type="entry name" value="RNA_pol_sigma_r3/r4-like"/>
</dbReference>
<dbReference type="InterPro" id="IPR039425">
    <property type="entry name" value="RNA_pol_sigma-70-like"/>
</dbReference>